<keyword evidence="2" id="KW-1185">Reference proteome</keyword>
<name>A0AAV6X0Z5_9LAMI</name>
<gene>
    <name evidence="1" type="ORF">BUALT_Bualt09G0032600</name>
</gene>
<dbReference type="PANTHER" id="PTHR48221:SF2">
    <property type="entry name" value="ACYL-COA SYNTHETASE FAMILY PROTEIN"/>
    <property type="match status" value="1"/>
</dbReference>
<organism evidence="1 2">
    <name type="scientific">Buddleja alternifolia</name>
    <dbReference type="NCBI Taxonomy" id="168488"/>
    <lineage>
        <taxon>Eukaryota</taxon>
        <taxon>Viridiplantae</taxon>
        <taxon>Streptophyta</taxon>
        <taxon>Embryophyta</taxon>
        <taxon>Tracheophyta</taxon>
        <taxon>Spermatophyta</taxon>
        <taxon>Magnoliopsida</taxon>
        <taxon>eudicotyledons</taxon>
        <taxon>Gunneridae</taxon>
        <taxon>Pentapetalae</taxon>
        <taxon>asterids</taxon>
        <taxon>lamiids</taxon>
        <taxon>Lamiales</taxon>
        <taxon>Scrophulariaceae</taxon>
        <taxon>Buddlejeae</taxon>
        <taxon>Buddleja</taxon>
    </lineage>
</organism>
<accession>A0AAV6X0Z5</accession>
<evidence type="ECO:0000313" key="2">
    <source>
        <dbReference type="Proteomes" id="UP000826271"/>
    </source>
</evidence>
<sequence length="675" mass="76292">MSRYPEISSLFASLASNLRTLDPTAGDEVDLSISNLNRSLNLSEAPRRVRVLDTALSLMCFTAPQVYDSVTEFTVKTIVTVLSASIDCKMLTINKEQVLRVGGSIYKSDCANVMDACADILRKLQGRQGNLCALLLYTVIRMAAFAPCSPSAMPSTSNLDVKFSDASTSALTNLLGHLPNEFKFNNEEIPLRLLLWHLNPIILKQDILQILQEIIKRPFLSLSMEIYDRIELRSKMICLVISPSTFIETRALLHNWFLMTGLASVMELQIEFVCQVLDIISRPMWWGISIEVGSKLPFSHAYFPHEHHLFRILAGPISQDNFQHLLNKISGSVSPAGDHLHKSSKKAATKMNIVDHKSVWSMVMNFPNWFFFASMLLFSSNCCADSSYSGTICGPVKPCLMHDMEVSCSEGAAKFIAWILNPISNSYQCLTVDCLIKASELWALKFFNARKLLDNEGVPRIHMKETRGLDSWTIWLWLKEFNDMYIKFVDKNVGISNSNSKGFDVHQNLFLRRIPLGILLEYSNHLNPAGCALLLHFAATGTIQKFLEPQKSGHSQKRWKHDWQGDSVAWVEEYTRAEAVAGCKIAFDITDIAENVSPSVFETEEEGLKFVCQMKLKSSNYLLKCIKRLLQLNLERDGPHMQTDLLSRVMRWRSLGKDVFENNKDFDCVCDALNV</sequence>
<comment type="caution">
    <text evidence="1">The sequence shown here is derived from an EMBL/GenBank/DDBJ whole genome shotgun (WGS) entry which is preliminary data.</text>
</comment>
<proteinExistence type="predicted"/>
<dbReference type="EMBL" id="WHWC01000009">
    <property type="protein sequence ID" value="KAG8376143.1"/>
    <property type="molecule type" value="Genomic_DNA"/>
</dbReference>
<dbReference type="Proteomes" id="UP000826271">
    <property type="component" value="Unassembled WGS sequence"/>
</dbReference>
<dbReference type="PANTHER" id="PTHR48221">
    <property type="entry name" value="ACYL-COA SYNTHETASE FAMILY PROTEIN"/>
    <property type="match status" value="1"/>
</dbReference>
<evidence type="ECO:0000313" key="1">
    <source>
        <dbReference type="EMBL" id="KAG8376143.1"/>
    </source>
</evidence>
<dbReference type="AlphaFoldDB" id="A0AAV6X0Z5"/>
<reference evidence="1" key="1">
    <citation type="submission" date="2019-10" db="EMBL/GenBank/DDBJ databases">
        <authorList>
            <person name="Zhang R."/>
            <person name="Pan Y."/>
            <person name="Wang J."/>
            <person name="Ma R."/>
            <person name="Yu S."/>
        </authorList>
    </citation>
    <scope>NUCLEOTIDE SEQUENCE</scope>
    <source>
        <strain evidence="1">LA-IB0</strain>
        <tissue evidence="1">Leaf</tissue>
    </source>
</reference>
<protein>
    <submittedName>
        <fullName evidence="1">Uncharacterized protein</fullName>
    </submittedName>
</protein>